<evidence type="ECO:0000313" key="2">
    <source>
        <dbReference type="EMBL" id="TKW10734.1"/>
    </source>
</evidence>
<name>A0A4U6U8T5_SETVI</name>
<evidence type="ECO:0000256" key="1">
    <source>
        <dbReference type="SAM" id="MobiDB-lite"/>
    </source>
</evidence>
<accession>A0A4U6U8T5</accession>
<gene>
    <name evidence="2" type="ORF">SEVIR_6G186400v2</name>
</gene>
<feature type="region of interest" description="Disordered" evidence="1">
    <location>
        <begin position="263"/>
        <end position="291"/>
    </location>
</feature>
<dbReference type="AlphaFoldDB" id="A0A4U6U8T5"/>
<feature type="compositionally biased region" description="Gly residues" evidence="1">
    <location>
        <begin position="45"/>
        <end position="61"/>
    </location>
</feature>
<dbReference type="EMBL" id="CM016557">
    <property type="protein sequence ID" value="TKW10734.1"/>
    <property type="molecule type" value="Genomic_DNA"/>
</dbReference>
<sequence length="291" mass="30307">MWPSARLTLHLAVARSVPRPPRPEAEHVHIYLSPQQRDHSLGAAHGHGGCTSAGHVHGGATTGRFGTRSRHPRACPARDRPEVGLARSSPRSDRSESGGRRSIDRSDNARRKEALVSSSIPSAPPPRISRSGVTRPDLCTGMAPAGRAHANFVGEGGFGRIGGVGRAVSIPAPARDDAEADPALASPRCLAPGGAHLGALNLPDCHTKSQNLGAVGPDPPAARHVPPTATGSTPAVIRSVGGDRGWAWPVVGARAPRAIARDNEARSDELAISPAFPTDGNVSPRRSRALW</sequence>
<keyword evidence="3" id="KW-1185">Reference proteome</keyword>
<feature type="region of interest" description="Disordered" evidence="1">
    <location>
        <begin position="39"/>
        <end position="140"/>
    </location>
</feature>
<dbReference type="Gramene" id="TKW10734">
    <property type="protein sequence ID" value="TKW10734"/>
    <property type="gene ID" value="SEVIR_6G186400v2"/>
</dbReference>
<evidence type="ECO:0000313" key="3">
    <source>
        <dbReference type="Proteomes" id="UP000298652"/>
    </source>
</evidence>
<organism evidence="2 3">
    <name type="scientific">Setaria viridis</name>
    <name type="common">Green bristlegrass</name>
    <name type="synonym">Setaria italica subsp. viridis</name>
    <dbReference type="NCBI Taxonomy" id="4556"/>
    <lineage>
        <taxon>Eukaryota</taxon>
        <taxon>Viridiplantae</taxon>
        <taxon>Streptophyta</taxon>
        <taxon>Embryophyta</taxon>
        <taxon>Tracheophyta</taxon>
        <taxon>Spermatophyta</taxon>
        <taxon>Magnoliopsida</taxon>
        <taxon>Liliopsida</taxon>
        <taxon>Poales</taxon>
        <taxon>Poaceae</taxon>
        <taxon>PACMAD clade</taxon>
        <taxon>Panicoideae</taxon>
        <taxon>Panicodae</taxon>
        <taxon>Paniceae</taxon>
        <taxon>Cenchrinae</taxon>
        <taxon>Setaria</taxon>
    </lineage>
</organism>
<protein>
    <submittedName>
        <fullName evidence="2">Uncharacterized protein</fullName>
    </submittedName>
</protein>
<proteinExistence type="predicted"/>
<feature type="compositionally biased region" description="Basic and acidic residues" evidence="1">
    <location>
        <begin position="90"/>
        <end position="114"/>
    </location>
</feature>
<feature type="region of interest" description="Disordered" evidence="1">
    <location>
        <begin position="210"/>
        <end position="234"/>
    </location>
</feature>
<reference evidence="2" key="1">
    <citation type="submission" date="2019-03" db="EMBL/GenBank/DDBJ databases">
        <title>WGS assembly of Setaria viridis.</title>
        <authorList>
            <person name="Huang P."/>
            <person name="Jenkins J."/>
            <person name="Grimwood J."/>
            <person name="Barry K."/>
            <person name="Healey A."/>
            <person name="Mamidi S."/>
            <person name="Sreedasyam A."/>
            <person name="Shu S."/>
            <person name="Feldman M."/>
            <person name="Wu J."/>
            <person name="Yu Y."/>
            <person name="Chen C."/>
            <person name="Johnson J."/>
            <person name="Rokhsar D."/>
            <person name="Baxter I."/>
            <person name="Schmutz J."/>
            <person name="Brutnell T."/>
            <person name="Kellogg E."/>
        </authorList>
    </citation>
    <scope>NUCLEOTIDE SEQUENCE [LARGE SCALE GENOMIC DNA]</scope>
</reference>
<dbReference type="Proteomes" id="UP000298652">
    <property type="component" value="Chromosome 6"/>
</dbReference>